<comment type="caution">
    <text evidence="5">The sequence shown here is derived from an EMBL/GenBank/DDBJ whole genome shotgun (WGS) entry which is preliminary data.</text>
</comment>
<dbReference type="EC" id="2.8.1.1" evidence="1"/>
<dbReference type="InterPro" id="IPR001763">
    <property type="entry name" value="Rhodanese-like_dom"/>
</dbReference>
<dbReference type="Proteomes" id="UP000193108">
    <property type="component" value="Unassembled WGS sequence"/>
</dbReference>
<dbReference type="InterPro" id="IPR036873">
    <property type="entry name" value="Rhodanese-like_dom_sf"/>
</dbReference>
<gene>
    <name evidence="5" type="ORF">AWC18_06365</name>
</gene>
<evidence type="ECO:0000256" key="2">
    <source>
        <dbReference type="ARBA" id="ARBA00022737"/>
    </source>
</evidence>
<dbReference type="Gene3D" id="3.40.250.10">
    <property type="entry name" value="Rhodanese-like domain"/>
    <property type="match status" value="1"/>
</dbReference>
<reference evidence="5 6" key="1">
    <citation type="submission" date="2016-01" db="EMBL/GenBank/DDBJ databases">
        <title>The new phylogeny of the genus Mycobacterium.</title>
        <authorList>
            <person name="Tarcisio F."/>
            <person name="Conor M."/>
            <person name="Antonella G."/>
            <person name="Elisabetta G."/>
            <person name="Giulia F.S."/>
            <person name="Sara T."/>
            <person name="Anna F."/>
            <person name="Clotilde B."/>
            <person name="Roberto B."/>
            <person name="Veronica D.S."/>
            <person name="Fabio R."/>
            <person name="Monica P."/>
            <person name="Olivier J."/>
            <person name="Enrico T."/>
            <person name="Nicola S."/>
        </authorList>
    </citation>
    <scope>NUCLEOTIDE SEQUENCE [LARGE SCALE GENOMIC DNA]</scope>
    <source>
        <strain evidence="5 6">DSM 44164</strain>
    </source>
</reference>
<evidence type="ECO:0000259" key="4">
    <source>
        <dbReference type="PROSITE" id="PS50206"/>
    </source>
</evidence>
<evidence type="ECO:0000313" key="6">
    <source>
        <dbReference type="Proteomes" id="UP000193108"/>
    </source>
</evidence>
<dbReference type="EMBL" id="LQPI01000032">
    <property type="protein sequence ID" value="ORW22920.1"/>
    <property type="molecule type" value="Genomic_DNA"/>
</dbReference>
<feature type="domain" description="Rhodanese" evidence="4">
    <location>
        <begin position="34"/>
        <end position="140"/>
    </location>
</feature>
<sequence length="144" mass="15067">MTVTDTPTSRTLEIVHAAQEKLDRLTPQEAAAALDQGVLFIDTRTSEEQAADGVIPGAISVPRNAVEAFLDPTHRPLFTPEEAADLPPVPEPDQQVIVLCNLGLASSLSAASLQRIGLRGATDVEGGFQAWKAAGLPVVDASSS</sequence>
<comment type="catalytic activity">
    <reaction evidence="3">
        <text>thiosulfate + hydrogen cyanide = thiocyanate + sulfite + 2 H(+)</text>
        <dbReference type="Rhea" id="RHEA:16881"/>
        <dbReference type="ChEBI" id="CHEBI:15378"/>
        <dbReference type="ChEBI" id="CHEBI:17359"/>
        <dbReference type="ChEBI" id="CHEBI:18022"/>
        <dbReference type="ChEBI" id="CHEBI:18407"/>
        <dbReference type="ChEBI" id="CHEBI:33542"/>
        <dbReference type="EC" id="2.8.1.1"/>
    </reaction>
</comment>
<organism evidence="5 6">
    <name type="scientific">Mycolicibacter nonchromogenicus</name>
    <name type="common">Mycobacterium nonchromogenicum</name>
    <dbReference type="NCBI Taxonomy" id="1782"/>
    <lineage>
        <taxon>Bacteria</taxon>
        <taxon>Bacillati</taxon>
        <taxon>Actinomycetota</taxon>
        <taxon>Actinomycetes</taxon>
        <taxon>Mycobacteriales</taxon>
        <taxon>Mycobacteriaceae</taxon>
        <taxon>Mycolicibacter</taxon>
    </lineage>
</organism>
<dbReference type="STRING" id="1782.AWC18_06365"/>
<dbReference type="AlphaFoldDB" id="A0A1X1ZHX2"/>
<accession>A0A1X1ZHX2</accession>
<proteinExistence type="predicted"/>
<dbReference type="PANTHER" id="PTHR43855">
    <property type="entry name" value="THIOSULFATE SULFURTRANSFERASE"/>
    <property type="match status" value="1"/>
</dbReference>
<dbReference type="InterPro" id="IPR051126">
    <property type="entry name" value="Thiosulfate_sulfurtransferase"/>
</dbReference>
<keyword evidence="6" id="KW-1185">Reference proteome</keyword>
<keyword evidence="2" id="KW-0677">Repeat</keyword>
<evidence type="ECO:0000256" key="1">
    <source>
        <dbReference type="ARBA" id="ARBA00012245"/>
    </source>
</evidence>
<evidence type="ECO:0000313" key="5">
    <source>
        <dbReference type="EMBL" id="ORW22920.1"/>
    </source>
</evidence>
<dbReference type="GO" id="GO:0004792">
    <property type="term" value="F:thiosulfate-cyanide sulfurtransferase activity"/>
    <property type="evidence" value="ECO:0007669"/>
    <property type="project" value="UniProtKB-EC"/>
</dbReference>
<evidence type="ECO:0000256" key="3">
    <source>
        <dbReference type="ARBA" id="ARBA00047549"/>
    </source>
</evidence>
<dbReference type="SMART" id="SM00450">
    <property type="entry name" value="RHOD"/>
    <property type="match status" value="1"/>
</dbReference>
<dbReference type="PROSITE" id="PS50206">
    <property type="entry name" value="RHODANESE_3"/>
    <property type="match status" value="1"/>
</dbReference>
<protein>
    <recommendedName>
        <fullName evidence="1">thiosulfate sulfurtransferase</fullName>
        <ecNumber evidence="1">2.8.1.1</ecNumber>
    </recommendedName>
</protein>
<dbReference type="PANTHER" id="PTHR43855:SF1">
    <property type="entry name" value="THIOSULFATE SULFURTRANSFERASE"/>
    <property type="match status" value="1"/>
</dbReference>
<dbReference type="SUPFAM" id="SSF52821">
    <property type="entry name" value="Rhodanese/Cell cycle control phosphatase"/>
    <property type="match status" value="1"/>
</dbReference>
<name>A0A1X1ZHX2_MYCNO</name>
<dbReference type="Pfam" id="PF00581">
    <property type="entry name" value="Rhodanese"/>
    <property type="match status" value="1"/>
</dbReference>